<dbReference type="PATRIC" id="fig|851.8.peg.1892"/>
<dbReference type="AlphaFoldDB" id="A0A133NN86"/>
<dbReference type="Proteomes" id="UP000070401">
    <property type="component" value="Unassembled WGS sequence"/>
</dbReference>
<evidence type="ECO:0000313" key="1">
    <source>
        <dbReference type="EMBL" id="KXA17749.1"/>
    </source>
</evidence>
<evidence type="ECO:0000313" key="2">
    <source>
        <dbReference type="Proteomes" id="UP000070401"/>
    </source>
</evidence>
<accession>A0A133NN86</accession>
<comment type="caution">
    <text evidence="1">The sequence shown here is derived from an EMBL/GenBank/DDBJ whole genome shotgun (WGS) entry which is preliminary data.</text>
</comment>
<gene>
    <name evidence="1" type="ORF">HMPREF3221_01880</name>
</gene>
<protein>
    <submittedName>
        <fullName evidence="1">Uncharacterized protein</fullName>
    </submittedName>
</protein>
<dbReference type="EMBL" id="LRPY01000186">
    <property type="protein sequence ID" value="KXA17749.1"/>
    <property type="molecule type" value="Genomic_DNA"/>
</dbReference>
<name>A0A133NN86_FUSNU</name>
<reference evidence="2" key="1">
    <citation type="submission" date="2016-01" db="EMBL/GenBank/DDBJ databases">
        <authorList>
            <person name="Mitreva M."/>
            <person name="Pepin K.H."/>
            <person name="Mihindukulasuriya K.A."/>
            <person name="Fulton R."/>
            <person name="Fronick C."/>
            <person name="O'Laughlin M."/>
            <person name="Miner T."/>
            <person name="Herter B."/>
            <person name="Rosa B.A."/>
            <person name="Cordes M."/>
            <person name="Tomlinson C."/>
            <person name="Wollam A."/>
            <person name="Palsikar V.B."/>
            <person name="Mardis E.R."/>
            <person name="Wilson R.K."/>
        </authorList>
    </citation>
    <scope>NUCLEOTIDE SEQUENCE [LARGE SCALE GENOMIC DNA]</scope>
    <source>
        <strain evidence="2">MJR7757B</strain>
    </source>
</reference>
<keyword evidence="2" id="KW-1185">Reference proteome</keyword>
<organism evidence="1 2">
    <name type="scientific">Fusobacterium nucleatum</name>
    <dbReference type="NCBI Taxonomy" id="851"/>
    <lineage>
        <taxon>Bacteria</taxon>
        <taxon>Fusobacteriati</taxon>
        <taxon>Fusobacteriota</taxon>
        <taxon>Fusobacteriia</taxon>
        <taxon>Fusobacteriales</taxon>
        <taxon>Fusobacteriaceae</taxon>
        <taxon>Fusobacterium</taxon>
    </lineage>
</organism>
<proteinExistence type="predicted"/>
<sequence length="49" mass="5893">MNYNKFSLKKLILKILNKITAMSYNVERAFWSSRNIIGWQVIVIYKLEN</sequence>